<keyword evidence="1" id="KW-0812">Transmembrane</keyword>
<keyword evidence="1" id="KW-0472">Membrane</keyword>
<gene>
    <name evidence="2" type="ORF">DT376_20645</name>
</gene>
<proteinExistence type="predicted"/>
<feature type="transmembrane region" description="Helical" evidence="1">
    <location>
        <begin position="38"/>
        <end position="56"/>
    </location>
</feature>
<evidence type="ECO:0000313" key="2">
    <source>
        <dbReference type="EMBL" id="RCI73003.1"/>
    </source>
</evidence>
<accession>A0A367M7W7</accession>
<dbReference type="Proteomes" id="UP000253594">
    <property type="component" value="Unassembled WGS sequence"/>
</dbReference>
<feature type="non-terminal residue" evidence="2">
    <location>
        <position position="57"/>
    </location>
</feature>
<evidence type="ECO:0000313" key="3">
    <source>
        <dbReference type="Proteomes" id="UP000253594"/>
    </source>
</evidence>
<organism evidence="2 3">
    <name type="scientific">Pseudomonas aeruginosa</name>
    <dbReference type="NCBI Taxonomy" id="287"/>
    <lineage>
        <taxon>Bacteria</taxon>
        <taxon>Pseudomonadati</taxon>
        <taxon>Pseudomonadota</taxon>
        <taxon>Gammaproteobacteria</taxon>
        <taxon>Pseudomonadales</taxon>
        <taxon>Pseudomonadaceae</taxon>
        <taxon>Pseudomonas</taxon>
    </lineage>
</organism>
<protein>
    <submittedName>
        <fullName evidence="2">LysE family translocator</fullName>
    </submittedName>
</protein>
<comment type="caution">
    <text evidence="2">The sequence shown here is derived from an EMBL/GenBank/DDBJ whole genome shotgun (WGS) entry which is preliminary data.</text>
</comment>
<dbReference type="EMBL" id="QORE01000749">
    <property type="protein sequence ID" value="RCI73003.1"/>
    <property type="molecule type" value="Genomic_DNA"/>
</dbReference>
<keyword evidence="1" id="KW-1133">Transmembrane helix</keyword>
<sequence length="57" mass="5680">MSVAWALFVPACFALNLAPGPNNLLSLNNAARHGFAPASLAGGGRLLAFAGMLALAA</sequence>
<evidence type="ECO:0000256" key="1">
    <source>
        <dbReference type="SAM" id="Phobius"/>
    </source>
</evidence>
<reference evidence="2 3" key="1">
    <citation type="submission" date="2018-07" db="EMBL/GenBank/DDBJ databases">
        <title>Mechanisms of high-level aminoglycoside resistance among Gram-negative pathogens in Brazil.</title>
        <authorList>
            <person name="Ballaben A.S."/>
            <person name="Darini A.L.C."/>
            <person name="Doi Y."/>
        </authorList>
    </citation>
    <scope>NUCLEOTIDE SEQUENCE [LARGE SCALE GENOMIC DNA]</scope>
    <source>
        <strain evidence="2 3">B2-305</strain>
    </source>
</reference>
<name>A0A367M7W7_PSEAI</name>
<dbReference type="AlphaFoldDB" id="A0A367M7W7"/>